<sequence length="79" mass="8740">SASINFDKIEDATEAFKSNKDVEINGSKLIVVHSTVSSMNKKNKKGKPQKNKKNSNANQGGNPAKKMKFTKKEEISDEE</sequence>
<dbReference type="Proteomes" id="UP000499080">
    <property type="component" value="Unassembled WGS sequence"/>
</dbReference>
<evidence type="ECO:0008006" key="4">
    <source>
        <dbReference type="Google" id="ProtNLM"/>
    </source>
</evidence>
<dbReference type="OrthoDB" id="6437583at2759"/>
<comment type="caution">
    <text evidence="2">The sequence shown here is derived from an EMBL/GenBank/DDBJ whole genome shotgun (WGS) entry which is preliminary data.</text>
</comment>
<dbReference type="InterPro" id="IPR035979">
    <property type="entry name" value="RBD_domain_sf"/>
</dbReference>
<protein>
    <recommendedName>
        <fullName evidence="4">RRM domain-containing protein</fullName>
    </recommendedName>
</protein>
<dbReference type="SUPFAM" id="SSF54928">
    <property type="entry name" value="RNA-binding domain, RBD"/>
    <property type="match status" value="1"/>
</dbReference>
<evidence type="ECO:0000256" key="1">
    <source>
        <dbReference type="SAM" id="MobiDB-lite"/>
    </source>
</evidence>
<feature type="compositionally biased region" description="Basic and acidic residues" evidence="1">
    <location>
        <begin position="70"/>
        <end position="79"/>
    </location>
</feature>
<accession>A0A4Y2XEN2</accession>
<evidence type="ECO:0000313" key="3">
    <source>
        <dbReference type="Proteomes" id="UP000499080"/>
    </source>
</evidence>
<feature type="region of interest" description="Disordered" evidence="1">
    <location>
        <begin position="35"/>
        <end position="79"/>
    </location>
</feature>
<dbReference type="GO" id="GO:0003676">
    <property type="term" value="F:nucleic acid binding"/>
    <property type="evidence" value="ECO:0007669"/>
    <property type="project" value="InterPro"/>
</dbReference>
<proteinExistence type="predicted"/>
<keyword evidence="3" id="KW-1185">Reference proteome</keyword>
<feature type="compositionally biased region" description="Basic residues" evidence="1">
    <location>
        <begin position="41"/>
        <end position="53"/>
    </location>
</feature>
<feature type="non-terminal residue" evidence="2">
    <location>
        <position position="1"/>
    </location>
</feature>
<dbReference type="AlphaFoldDB" id="A0A4Y2XEN2"/>
<organism evidence="2 3">
    <name type="scientific">Araneus ventricosus</name>
    <name type="common">Orbweaver spider</name>
    <name type="synonym">Epeira ventricosa</name>
    <dbReference type="NCBI Taxonomy" id="182803"/>
    <lineage>
        <taxon>Eukaryota</taxon>
        <taxon>Metazoa</taxon>
        <taxon>Ecdysozoa</taxon>
        <taxon>Arthropoda</taxon>
        <taxon>Chelicerata</taxon>
        <taxon>Arachnida</taxon>
        <taxon>Araneae</taxon>
        <taxon>Araneomorphae</taxon>
        <taxon>Entelegynae</taxon>
        <taxon>Araneoidea</taxon>
        <taxon>Araneidae</taxon>
        <taxon>Araneus</taxon>
    </lineage>
</organism>
<gene>
    <name evidence="2" type="ORF">AVEN_169071_1</name>
</gene>
<dbReference type="EMBL" id="BGPR01074724">
    <property type="protein sequence ID" value="GBO46812.1"/>
    <property type="molecule type" value="Genomic_DNA"/>
</dbReference>
<name>A0A4Y2XEN2_ARAVE</name>
<evidence type="ECO:0000313" key="2">
    <source>
        <dbReference type="EMBL" id="GBO46812.1"/>
    </source>
</evidence>
<reference evidence="2 3" key="1">
    <citation type="journal article" date="2019" name="Sci. Rep.">
        <title>Orb-weaving spider Araneus ventricosus genome elucidates the spidroin gene catalogue.</title>
        <authorList>
            <person name="Kono N."/>
            <person name="Nakamura H."/>
            <person name="Ohtoshi R."/>
            <person name="Moran D.A.P."/>
            <person name="Shinohara A."/>
            <person name="Yoshida Y."/>
            <person name="Fujiwara M."/>
            <person name="Mori M."/>
            <person name="Tomita M."/>
            <person name="Arakawa K."/>
        </authorList>
    </citation>
    <scope>NUCLEOTIDE SEQUENCE [LARGE SCALE GENOMIC DNA]</scope>
</reference>